<evidence type="ECO:0000313" key="2">
    <source>
        <dbReference type="EMBL" id="WVZ22915.1"/>
    </source>
</evidence>
<dbReference type="Proteomes" id="UP001374535">
    <property type="component" value="Chromosome 1"/>
</dbReference>
<sequence length="236" mass="26046">MEDLRASSLSNLDIVFPSLLLRRCSASLWQLLFSHAGTRDSFKVVCGGGACDRHSGRGATLEVSMVVRAVCLERQVCGDRRNFAVIGLGSLGFGFLFLDLVFCRWRAGLMVRLLRPGSSLAKDGASSFFLQWRSLVFVFFPFPSIWFDAGEMRGLATCLRSSPTMEPRRFLRSVMDKPLSFSGAAVDGDPRAADGPVWEGSIRLNRSNKADPILGIFFGLDMDQISFLIADPILDH</sequence>
<name>A0AAQ3P890_VIGMU</name>
<gene>
    <name evidence="2" type="ORF">V8G54_001459</name>
</gene>
<reference evidence="2 3" key="1">
    <citation type="journal article" date="2023" name="Life. Sci Alliance">
        <title>Evolutionary insights into 3D genome organization and epigenetic landscape of Vigna mungo.</title>
        <authorList>
            <person name="Junaid A."/>
            <person name="Singh B."/>
            <person name="Bhatia S."/>
        </authorList>
    </citation>
    <scope>NUCLEOTIDE SEQUENCE [LARGE SCALE GENOMIC DNA]</scope>
    <source>
        <strain evidence="2">Urdbean</strain>
    </source>
</reference>
<dbReference type="EMBL" id="CP144700">
    <property type="protein sequence ID" value="WVZ22915.1"/>
    <property type="molecule type" value="Genomic_DNA"/>
</dbReference>
<accession>A0AAQ3P890</accession>
<feature type="transmembrane region" description="Helical" evidence="1">
    <location>
        <begin position="83"/>
        <end position="107"/>
    </location>
</feature>
<evidence type="ECO:0000313" key="3">
    <source>
        <dbReference type="Proteomes" id="UP001374535"/>
    </source>
</evidence>
<dbReference type="AlphaFoldDB" id="A0AAQ3P890"/>
<proteinExistence type="predicted"/>
<evidence type="ECO:0000256" key="1">
    <source>
        <dbReference type="SAM" id="Phobius"/>
    </source>
</evidence>
<organism evidence="2 3">
    <name type="scientific">Vigna mungo</name>
    <name type="common">Black gram</name>
    <name type="synonym">Phaseolus mungo</name>
    <dbReference type="NCBI Taxonomy" id="3915"/>
    <lineage>
        <taxon>Eukaryota</taxon>
        <taxon>Viridiplantae</taxon>
        <taxon>Streptophyta</taxon>
        <taxon>Embryophyta</taxon>
        <taxon>Tracheophyta</taxon>
        <taxon>Spermatophyta</taxon>
        <taxon>Magnoliopsida</taxon>
        <taxon>eudicotyledons</taxon>
        <taxon>Gunneridae</taxon>
        <taxon>Pentapetalae</taxon>
        <taxon>rosids</taxon>
        <taxon>fabids</taxon>
        <taxon>Fabales</taxon>
        <taxon>Fabaceae</taxon>
        <taxon>Papilionoideae</taxon>
        <taxon>50 kb inversion clade</taxon>
        <taxon>NPAAA clade</taxon>
        <taxon>indigoferoid/millettioid clade</taxon>
        <taxon>Phaseoleae</taxon>
        <taxon>Vigna</taxon>
    </lineage>
</organism>
<keyword evidence="1" id="KW-0812">Transmembrane</keyword>
<keyword evidence="1" id="KW-0472">Membrane</keyword>
<keyword evidence="1" id="KW-1133">Transmembrane helix</keyword>
<keyword evidence="3" id="KW-1185">Reference proteome</keyword>
<protein>
    <submittedName>
        <fullName evidence="2">Uncharacterized protein</fullName>
    </submittedName>
</protein>